<accession>A0A8S5U872</accession>
<feature type="coiled-coil region" evidence="1">
    <location>
        <begin position="43"/>
        <end position="75"/>
    </location>
</feature>
<reference evidence="2" key="1">
    <citation type="journal article" date="2021" name="Proc. Natl. Acad. Sci. U.S.A.">
        <title>A Catalog of Tens of Thousands of Viruses from Human Metagenomes Reveals Hidden Associations with Chronic Diseases.</title>
        <authorList>
            <person name="Tisza M.J."/>
            <person name="Buck C.B."/>
        </authorList>
    </citation>
    <scope>NUCLEOTIDE SEQUENCE</scope>
    <source>
        <strain evidence="2">CtDS752</strain>
    </source>
</reference>
<organism evidence="2">
    <name type="scientific">Siphoviridae sp. ctDS752</name>
    <dbReference type="NCBI Taxonomy" id="2825386"/>
    <lineage>
        <taxon>Viruses</taxon>
        <taxon>Duplodnaviria</taxon>
        <taxon>Heunggongvirae</taxon>
        <taxon>Uroviricota</taxon>
        <taxon>Caudoviricetes</taxon>
    </lineage>
</organism>
<name>A0A8S5U872_9CAUD</name>
<evidence type="ECO:0000256" key="1">
    <source>
        <dbReference type="SAM" id="Coils"/>
    </source>
</evidence>
<dbReference type="EMBL" id="BK016034">
    <property type="protein sequence ID" value="DAF90681.1"/>
    <property type="molecule type" value="Genomic_DNA"/>
</dbReference>
<keyword evidence="1" id="KW-0175">Coiled coil</keyword>
<protein>
    <submittedName>
        <fullName evidence="2">Uncharacterized protein</fullName>
    </submittedName>
</protein>
<proteinExistence type="predicted"/>
<evidence type="ECO:0000313" key="2">
    <source>
        <dbReference type="EMBL" id="DAF90681.1"/>
    </source>
</evidence>
<sequence length="101" mass="11556">MAKKRRTATTPEARENQMISYAMDLAEQQILDGTASSQVITHFLKLGTEKERLEREKLKQENELLKAKAHALESSEEMKTMYEDAIKAMRTYSGNGDPDDY</sequence>